<dbReference type="InterPro" id="IPR003660">
    <property type="entry name" value="HAMP_dom"/>
</dbReference>
<dbReference type="Pfam" id="PF00672">
    <property type="entry name" value="HAMP"/>
    <property type="match status" value="1"/>
</dbReference>
<comment type="similarity">
    <text evidence="2">Belongs to the methyl-accepting chemotaxis (MCP) protein family.</text>
</comment>
<keyword evidence="1 3" id="KW-0807">Transducer</keyword>
<feature type="transmembrane region" description="Helical" evidence="4">
    <location>
        <begin position="188"/>
        <end position="211"/>
    </location>
</feature>
<dbReference type="RefSeq" id="WP_406788578.1">
    <property type="nucleotide sequence ID" value="NZ_JBJIAA010000013.1"/>
</dbReference>
<comment type="caution">
    <text evidence="7">The sequence shown here is derived from an EMBL/GenBank/DDBJ whole genome shotgun (WGS) entry which is preliminary data.</text>
</comment>
<feature type="domain" description="HAMP" evidence="6">
    <location>
        <begin position="212"/>
        <end position="264"/>
    </location>
</feature>
<evidence type="ECO:0000256" key="3">
    <source>
        <dbReference type="PROSITE-ProRule" id="PRU00284"/>
    </source>
</evidence>
<dbReference type="InterPro" id="IPR024478">
    <property type="entry name" value="HlyB_4HB_MCP"/>
</dbReference>
<feature type="domain" description="Methyl-accepting transducer" evidence="5">
    <location>
        <begin position="283"/>
        <end position="541"/>
    </location>
</feature>
<dbReference type="CDD" id="cd06225">
    <property type="entry name" value="HAMP"/>
    <property type="match status" value="1"/>
</dbReference>
<dbReference type="PRINTS" id="PR00260">
    <property type="entry name" value="CHEMTRNSDUCR"/>
</dbReference>
<dbReference type="InterPro" id="IPR004089">
    <property type="entry name" value="MCPsignal_dom"/>
</dbReference>
<name>A0ABW8THB8_9CLOT</name>
<dbReference type="PANTHER" id="PTHR32089:SF112">
    <property type="entry name" value="LYSOZYME-LIKE PROTEIN-RELATED"/>
    <property type="match status" value="1"/>
</dbReference>
<evidence type="ECO:0000256" key="4">
    <source>
        <dbReference type="SAM" id="Phobius"/>
    </source>
</evidence>
<dbReference type="Proteomes" id="UP001623592">
    <property type="component" value="Unassembled WGS sequence"/>
</dbReference>
<dbReference type="InterPro" id="IPR004090">
    <property type="entry name" value="Chemotax_Me-accpt_rcpt"/>
</dbReference>
<accession>A0ABW8THB8</accession>
<keyword evidence="4" id="KW-0472">Membrane</keyword>
<dbReference type="PANTHER" id="PTHR32089">
    <property type="entry name" value="METHYL-ACCEPTING CHEMOTAXIS PROTEIN MCPB"/>
    <property type="match status" value="1"/>
</dbReference>
<dbReference type="Pfam" id="PF12729">
    <property type="entry name" value="4HB_MCP_1"/>
    <property type="match status" value="1"/>
</dbReference>
<keyword evidence="4" id="KW-1133">Transmembrane helix</keyword>
<dbReference type="SMART" id="SM00304">
    <property type="entry name" value="HAMP"/>
    <property type="match status" value="1"/>
</dbReference>
<protein>
    <submittedName>
        <fullName evidence="7">Methyl-accepting chemotaxis protein</fullName>
    </submittedName>
</protein>
<evidence type="ECO:0000313" key="7">
    <source>
        <dbReference type="EMBL" id="MFL0251928.1"/>
    </source>
</evidence>
<dbReference type="PROSITE" id="PS50111">
    <property type="entry name" value="CHEMOTAXIS_TRANSDUC_2"/>
    <property type="match status" value="1"/>
</dbReference>
<dbReference type="SUPFAM" id="SSF58104">
    <property type="entry name" value="Methyl-accepting chemotaxis protein (MCP) signaling domain"/>
    <property type="match status" value="1"/>
</dbReference>
<sequence length="571" mass="63039">MKIISNMKMFKKLMLVFIIISLLTFIVGVITVSKCNNINSKLKNTYNIDLKGTNALKELKINVTELGADVLFLRDKNNRSSMNDTIEEINNLETKDNSILESYKSAIVAEESKNMYSELTVCLDKWRTSRGKFVDLVKQNDYAGAEKHYQDVSKYKKAVFSLLDGEINSSFKRAQNNYNESEKVFKSALYLSIVMIVLSVIVSIFLGILMARHIDNPLKKIEKMAERFSKFDFSEAIDITRNDEFGKVGKSLNLSQENVAQLIKTIISNAGDMSASSEELSATSEELSSKAASINSAVSNIVIGIQDSSASSEEINASVEEVNSNINELSSKTMEESSNSNEAKNRAVKSSEYVKKSVVETKKLYEDKKKVIVAALEEGKVVDNIKVMADTIADISEQTNLLALNAAIEAARAGEAGKGFSVVADEIRKLAEQSSESVAGIDKTIVNVQEAFKNISLHSNEVLEFINEDVINKFGDFEDVGQKYYDDSDFINKSSEEIAAMSQELTATIGEIGNASQVMAETQQKNSEHADEIKSSVNEVSKATEQVAITAQNQALLAQKLNEMVSKFKIA</sequence>
<reference evidence="7 8" key="1">
    <citation type="submission" date="2024-11" db="EMBL/GenBank/DDBJ databases">
        <authorList>
            <person name="Heng Y.C."/>
            <person name="Lim A.C.H."/>
            <person name="Lee J.K.Y."/>
            <person name="Kittelmann S."/>
        </authorList>
    </citation>
    <scope>NUCLEOTIDE SEQUENCE [LARGE SCALE GENOMIC DNA]</scope>
    <source>
        <strain evidence="7 8">WILCCON 0114</strain>
    </source>
</reference>
<evidence type="ECO:0000256" key="1">
    <source>
        <dbReference type="ARBA" id="ARBA00023224"/>
    </source>
</evidence>
<organism evidence="7 8">
    <name type="scientific">Clostridium neuense</name>
    <dbReference type="NCBI Taxonomy" id="1728934"/>
    <lineage>
        <taxon>Bacteria</taxon>
        <taxon>Bacillati</taxon>
        <taxon>Bacillota</taxon>
        <taxon>Clostridia</taxon>
        <taxon>Eubacteriales</taxon>
        <taxon>Clostridiaceae</taxon>
        <taxon>Clostridium</taxon>
    </lineage>
</organism>
<dbReference type="Pfam" id="PF00015">
    <property type="entry name" value="MCPsignal"/>
    <property type="match status" value="1"/>
</dbReference>
<keyword evidence="4" id="KW-0812">Transmembrane</keyword>
<evidence type="ECO:0000313" key="8">
    <source>
        <dbReference type="Proteomes" id="UP001623592"/>
    </source>
</evidence>
<proteinExistence type="inferred from homology"/>
<keyword evidence="8" id="KW-1185">Reference proteome</keyword>
<dbReference type="EMBL" id="JBJIAA010000013">
    <property type="protein sequence ID" value="MFL0251928.1"/>
    <property type="molecule type" value="Genomic_DNA"/>
</dbReference>
<evidence type="ECO:0000259" key="6">
    <source>
        <dbReference type="PROSITE" id="PS50885"/>
    </source>
</evidence>
<evidence type="ECO:0000256" key="2">
    <source>
        <dbReference type="ARBA" id="ARBA00029447"/>
    </source>
</evidence>
<gene>
    <name evidence="7" type="ORF">ACJDT4_16030</name>
</gene>
<dbReference type="Gene3D" id="1.10.287.950">
    <property type="entry name" value="Methyl-accepting chemotaxis protein"/>
    <property type="match status" value="1"/>
</dbReference>
<dbReference type="SMART" id="SM00283">
    <property type="entry name" value="MA"/>
    <property type="match status" value="1"/>
</dbReference>
<evidence type="ECO:0000259" key="5">
    <source>
        <dbReference type="PROSITE" id="PS50111"/>
    </source>
</evidence>
<dbReference type="PROSITE" id="PS50885">
    <property type="entry name" value="HAMP"/>
    <property type="match status" value="1"/>
</dbReference>